<gene>
    <name evidence="6" type="primary">LOC107484432</name>
</gene>
<reference evidence="6" key="2">
    <citation type="submission" date="2025-08" db="UniProtKB">
        <authorList>
            <consortium name="RefSeq"/>
        </authorList>
    </citation>
    <scope>IDENTIFICATION</scope>
    <source>
        <tissue evidence="6">Whole plant</tissue>
    </source>
</reference>
<dbReference type="RefSeq" id="XP_015960498.1">
    <property type="nucleotide sequence ID" value="XM_016105012.1"/>
</dbReference>
<evidence type="ECO:0000256" key="3">
    <source>
        <dbReference type="SAM" id="MobiDB-lite"/>
    </source>
</evidence>
<dbReference type="GeneID" id="107484432"/>
<protein>
    <submittedName>
        <fullName evidence="6">Uncharacterized protein LOC107484432</fullName>
    </submittedName>
</protein>
<sequence>MGKVRGQIKDPRVWNRKEYRKLEDESFTIFLDNLPEDVSKRELFQLFSWTGRINDIYLSRKQKAGSIYMFAFIRYTTKGGALKAITEINRMKLRGKVMFVGEAKYRRSLGTTDGKKIQPVGGNQSGTSRKPQREREAAQIIPTRYPTDASKDKKVKDPHGNGWTKKLEVAVAKDNLDWLQ</sequence>
<dbReference type="Gene3D" id="3.30.70.330">
    <property type="match status" value="1"/>
</dbReference>
<dbReference type="SUPFAM" id="SSF54928">
    <property type="entry name" value="RNA-binding domain, RBD"/>
    <property type="match status" value="1"/>
</dbReference>
<dbReference type="InterPro" id="IPR012677">
    <property type="entry name" value="Nucleotide-bd_a/b_plait_sf"/>
</dbReference>
<evidence type="ECO:0000313" key="6">
    <source>
        <dbReference type="RefSeq" id="XP_015960498.1"/>
    </source>
</evidence>
<dbReference type="InterPro" id="IPR035979">
    <property type="entry name" value="RBD_domain_sf"/>
</dbReference>
<accession>A0A6P4D0W1</accession>
<keyword evidence="1 2" id="KW-0694">RNA-binding</keyword>
<reference evidence="5" key="1">
    <citation type="journal article" date="2016" name="Nat. Genet.">
        <title>The genome sequences of Arachis duranensis and Arachis ipaensis, the diploid ancestors of cultivated peanut.</title>
        <authorList>
            <person name="Bertioli D.J."/>
            <person name="Cannon S.B."/>
            <person name="Froenicke L."/>
            <person name="Huang G."/>
            <person name="Farmer A.D."/>
            <person name="Cannon E.K."/>
            <person name="Liu X."/>
            <person name="Gao D."/>
            <person name="Clevenger J."/>
            <person name="Dash S."/>
            <person name="Ren L."/>
            <person name="Moretzsohn M.C."/>
            <person name="Shirasawa K."/>
            <person name="Huang W."/>
            <person name="Vidigal B."/>
            <person name="Abernathy B."/>
            <person name="Chu Y."/>
            <person name="Niederhuth C.E."/>
            <person name="Umale P."/>
            <person name="Araujo A.C."/>
            <person name="Kozik A."/>
            <person name="Kim K.D."/>
            <person name="Burow M.D."/>
            <person name="Varshney R.K."/>
            <person name="Wang X."/>
            <person name="Zhang X."/>
            <person name="Barkley N."/>
            <person name="Guimaraes P.M."/>
            <person name="Isobe S."/>
            <person name="Guo B."/>
            <person name="Liao B."/>
            <person name="Stalker H.T."/>
            <person name="Schmitz R.J."/>
            <person name="Scheffler B.E."/>
            <person name="Leal-Bertioli S.C."/>
            <person name="Xun X."/>
            <person name="Jackson S.A."/>
            <person name="Michelmore R."/>
            <person name="Ozias-Akins P."/>
        </authorList>
    </citation>
    <scope>NUCLEOTIDE SEQUENCE [LARGE SCALE GENOMIC DNA]</scope>
    <source>
        <strain evidence="5">cv. V14167</strain>
    </source>
</reference>
<dbReference type="Pfam" id="PF00076">
    <property type="entry name" value="RRM_1"/>
    <property type="match status" value="1"/>
</dbReference>
<dbReference type="OrthoDB" id="1749483at2759"/>
<keyword evidence="5" id="KW-1185">Reference proteome</keyword>
<dbReference type="CDD" id="cd00590">
    <property type="entry name" value="RRM_SF"/>
    <property type="match status" value="1"/>
</dbReference>
<name>A0A6P4D0W1_ARADU</name>
<feature type="compositionally biased region" description="Basic and acidic residues" evidence="3">
    <location>
        <begin position="149"/>
        <end position="159"/>
    </location>
</feature>
<proteinExistence type="predicted"/>
<dbReference type="KEGG" id="adu:107484432"/>
<feature type="region of interest" description="Disordered" evidence="3">
    <location>
        <begin position="111"/>
        <end position="166"/>
    </location>
</feature>
<dbReference type="GO" id="GO:0003723">
    <property type="term" value="F:RNA binding"/>
    <property type="evidence" value="ECO:0007669"/>
    <property type="project" value="UniProtKB-UniRule"/>
</dbReference>
<evidence type="ECO:0000313" key="5">
    <source>
        <dbReference type="Proteomes" id="UP000515211"/>
    </source>
</evidence>
<dbReference type="AlphaFoldDB" id="A0A6P4D0W1"/>
<dbReference type="SMART" id="SM00360">
    <property type="entry name" value="RRM"/>
    <property type="match status" value="1"/>
</dbReference>
<dbReference type="PANTHER" id="PTHR10352">
    <property type="entry name" value="EUKARYOTIC TRANSLATION INITIATION FACTOR 3 SUBUNIT G"/>
    <property type="match status" value="1"/>
</dbReference>
<evidence type="ECO:0000259" key="4">
    <source>
        <dbReference type="PROSITE" id="PS50102"/>
    </source>
</evidence>
<dbReference type="InterPro" id="IPR000504">
    <property type="entry name" value="RRM_dom"/>
</dbReference>
<dbReference type="Proteomes" id="UP000515211">
    <property type="component" value="Chromosome 4"/>
</dbReference>
<organism evidence="5 6">
    <name type="scientific">Arachis duranensis</name>
    <name type="common">Wild peanut</name>
    <dbReference type="NCBI Taxonomy" id="130453"/>
    <lineage>
        <taxon>Eukaryota</taxon>
        <taxon>Viridiplantae</taxon>
        <taxon>Streptophyta</taxon>
        <taxon>Embryophyta</taxon>
        <taxon>Tracheophyta</taxon>
        <taxon>Spermatophyta</taxon>
        <taxon>Magnoliopsida</taxon>
        <taxon>eudicotyledons</taxon>
        <taxon>Gunneridae</taxon>
        <taxon>Pentapetalae</taxon>
        <taxon>rosids</taxon>
        <taxon>fabids</taxon>
        <taxon>Fabales</taxon>
        <taxon>Fabaceae</taxon>
        <taxon>Papilionoideae</taxon>
        <taxon>50 kb inversion clade</taxon>
        <taxon>dalbergioids sensu lato</taxon>
        <taxon>Dalbergieae</taxon>
        <taxon>Pterocarpus clade</taxon>
        <taxon>Arachis</taxon>
    </lineage>
</organism>
<evidence type="ECO:0000256" key="1">
    <source>
        <dbReference type="ARBA" id="ARBA00022884"/>
    </source>
</evidence>
<feature type="domain" description="RRM" evidence="4">
    <location>
        <begin position="27"/>
        <end position="105"/>
    </location>
</feature>
<evidence type="ECO:0000256" key="2">
    <source>
        <dbReference type="PROSITE-ProRule" id="PRU00176"/>
    </source>
</evidence>
<dbReference type="PROSITE" id="PS50102">
    <property type="entry name" value="RRM"/>
    <property type="match status" value="1"/>
</dbReference>